<protein>
    <submittedName>
        <fullName evidence="1">Uncharacterized protein</fullName>
    </submittedName>
</protein>
<name>A0AAD8HAJ8_9APIA</name>
<dbReference type="AlphaFoldDB" id="A0AAD8HAJ8"/>
<dbReference type="Pfam" id="PF05278">
    <property type="entry name" value="PEARLI-4"/>
    <property type="match status" value="1"/>
</dbReference>
<reference evidence="1" key="1">
    <citation type="submission" date="2023-02" db="EMBL/GenBank/DDBJ databases">
        <title>Genome of toxic invasive species Heracleum sosnowskyi carries increased number of genes despite the absence of recent whole-genome duplications.</title>
        <authorList>
            <person name="Schelkunov M."/>
            <person name="Shtratnikova V."/>
            <person name="Makarenko M."/>
            <person name="Klepikova A."/>
            <person name="Omelchenko D."/>
            <person name="Novikova G."/>
            <person name="Obukhova E."/>
            <person name="Bogdanov V."/>
            <person name="Penin A."/>
            <person name="Logacheva M."/>
        </authorList>
    </citation>
    <scope>NUCLEOTIDE SEQUENCE</scope>
    <source>
        <strain evidence="1">Hsosn_3</strain>
        <tissue evidence="1">Leaf</tissue>
    </source>
</reference>
<dbReference type="Proteomes" id="UP001237642">
    <property type="component" value="Unassembled WGS sequence"/>
</dbReference>
<keyword evidence="2" id="KW-1185">Reference proteome</keyword>
<reference evidence="1" key="2">
    <citation type="submission" date="2023-05" db="EMBL/GenBank/DDBJ databases">
        <authorList>
            <person name="Schelkunov M.I."/>
        </authorList>
    </citation>
    <scope>NUCLEOTIDE SEQUENCE</scope>
    <source>
        <strain evidence="1">Hsosn_3</strain>
        <tissue evidence="1">Leaf</tissue>
    </source>
</reference>
<accession>A0AAD8HAJ8</accession>
<dbReference type="EMBL" id="JAUIZM010000009">
    <property type="protein sequence ID" value="KAK1363980.1"/>
    <property type="molecule type" value="Genomic_DNA"/>
</dbReference>
<dbReference type="InterPro" id="IPR007942">
    <property type="entry name" value="PLipase-like"/>
</dbReference>
<evidence type="ECO:0000313" key="1">
    <source>
        <dbReference type="EMBL" id="KAK1363980.1"/>
    </source>
</evidence>
<gene>
    <name evidence="1" type="ORF">POM88_039541</name>
</gene>
<comment type="caution">
    <text evidence="1">The sequence shown here is derived from an EMBL/GenBank/DDBJ whole genome shotgun (WGS) entry which is preliminary data.</text>
</comment>
<sequence length="117" mass="13301">MGTKRRTLNDEQGKKSSASDQLFEANSIPFYVGRYRVKAANAHILTSILTKYGDTAAYCMFTSAAVRASMLKLRYVIVSSGFKATMKKILYSRWKPWKLKCVMQRQLNLKYPSCNSA</sequence>
<evidence type="ECO:0000313" key="2">
    <source>
        <dbReference type="Proteomes" id="UP001237642"/>
    </source>
</evidence>
<organism evidence="1 2">
    <name type="scientific">Heracleum sosnowskyi</name>
    <dbReference type="NCBI Taxonomy" id="360622"/>
    <lineage>
        <taxon>Eukaryota</taxon>
        <taxon>Viridiplantae</taxon>
        <taxon>Streptophyta</taxon>
        <taxon>Embryophyta</taxon>
        <taxon>Tracheophyta</taxon>
        <taxon>Spermatophyta</taxon>
        <taxon>Magnoliopsida</taxon>
        <taxon>eudicotyledons</taxon>
        <taxon>Gunneridae</taxon>
        <taxon>Pentapetalae</taxon>
        <taxon>asterids</taxon>
        <taxon>campanulids</taxon>
        <taxon>Apiales</taxon>
        <taxon>Apiaceae</taxon>
        <taxon>Apioideae</taxon>
        <taxon>apioid superclade</taxon>
        <taxon>Tordylieae</taxon>
        <taxon>Tordyliinae</taxon>
        <taxon>Heracleum</taxon>
    </lineage>
</organism>
<proteinExistence type="predicted"/>